<name>A0A1H0Q6H2_9PSEU</name>
<comment type="subcellular location">
    <subcellularLocation>
        <location evidence="1">Cell membrane</location>
        <topology evidence="1">Multi-pass membrane protein</topology>
    </subcellularLocation>
</comment>
<comment type="similarity">
    <text evidence="7">Belongs to the glycosyltransferase 87 family.</text>
</comment>
<gene>
    <name evidence="9" type="ORF">SAMN05192558_106404</name>
</gene>
<evidence type="ECO:0000256" key="3">
    <source>
        <dbReference type="ARBA" id="ARBA00022679"/>
    </source>
</evidence>
<dbReference type="GO" id="GO:0005886">
    <property type="term" value="C:plasma membrane"/>
    <property type="evidence" value="ECO:0007669"/>
    <property type="project" value="UniProtKB-SubCell"/>
</dbReference>
<dbReference type="Pfam" id="PF09594">
    <property type="entry name" value="GT87"/>
    <property type="match status" value="1"/>
</dbReference>
<feature type="transmembrane region" description="Helical" evidence="8">
    <location>
        <begin position="220"/>
        <end position="245"/>
    </location>
</feature>
<keyword evidence="5 8" id="KW-1133">Transmembrane helix</keyword>
<organism evidence="9 10">
    <name type="scientific">Actinokineospora alba</name>
    <dbReference type="NCBI Taxonomy" id="504798"/>
    <lineage>
        <taxon>Bacteria</taxon>
        <taxon>Bacillati</taxon>
        <taxon>Actinomycetota</taxon>
        <taxon>Actinomycetes</taxon>
        <taxon>Pseudonocardiales</taxon>
        <taxon>Pseudonocardiaceae</taxon>
        <taxon>Actinokineospora</taxon>
    </lineage>
</organism>
<evidence type="ECO:0000256" key="8">
    <source>
        <dbReference type="SAM" id="Phobius"/>
    </source>
</evidence>
<keyword evidence="2" id="KW-1003">Cell membrane</keyword>
<feature type="transmembrane region" description="Helical" evidence="8">
    <location>
        <begin position="329"/>
        <end position="351"/>
    </location>
</feature>
<dbReference type="InterPro" id="IPR018584">
    <property type="entry name" value="GT87"/>
</dbReference>
<dbReference type="Proteomes" id="UP000199651">
    <property type="component" value="Unassembled WGS sequence"/>
</dbReference>
<evidence type="ECO:0000313" key="10">
    <source>
        <dbReference type="Proteomes" id="UP000199651"/>
    </source>
</evidence>
<feature type="transmembrane region" description="Helical" evidence="8">
    <location>
        <begin position="441"/>
        <end position="464"/>
    </location>
</feature>
<dbReference type="GO" id="GO:0016758">
    <property type="term" value="F:hexosyltransferase activity"/>
    <property type="evidence" value="ECO:0007669"/>
    <property type="project" value="InterPro"/>
</dbReference>
<dbReference type="AlphaFoldDB" id="A0A1H0Q6H2"/>
<feature type="transmembrane region" description="Helical" evidence="8">
    <location>
        <begin position="358"/>
        <end position="378"/>
    </location>
</feature>
<feature type="transmembrane region" description="Helical" evidence="8">
    <location>
        <begin position="34"/>
        <end position="52"/>
    </location>
</feature>
<evidence type="ECO:0000256" key="6">
    <source>
        <dbReference type="ARBA" id="ARBA00023136"/>
    </source>
</evidence>
<accession>A0A1H0Q6H2</accession>
<feature type="transmembrane region" description="Helical" evidence="8">
    <location>
        <begin position="266"/>
        <end position="288"/>
    </location>
</feature>
<keyword evidence="6 8" id="KW-0472">Membrane</keyword>
<evidence type="ECO:0000256" key="4">
    <source>
        <dbReference type="ARBA" id="ARBA00022692"/>
    </source>
</evidence>
<dbReference type="STRING" id="504798.SAMN05421871_10648"/>
<keyword evidence="4 8" id="KW-0812">Transmembrane</keyword>
<proteinExistence type="inferred from homology"/>
<evidence type="ECO:0000256" key="5">
    <source>
        <dbReference type="ARBA" id="ARBA00022989"/>
    </source>
</evidence>
<evidence type="ECO:0000256" key="7">
    <source>
        <dbReference type="ARBA" id="ARBA00024033"/>
    </source>
</evidence>
<evidence type="ECO:0000313" key="9">
    <source>
        <dbReference type="EMBL" id="SDP12306.1"/>
    </source>
</evidence>
<dbReference type="EMBL" id="FNJB01000006">
    <property type="protein sequence ID" value="SDP12306.1"/>
    <property type="molecule type" value="Genomic_DNA"/>
</dbReference>
<feature type="transmembrane region" description="Helical" evidence="8">
    <location>
        <begin position="181"/>
        <end position="200"/>
    </location>
</feature>
<keyword evidence="3" id="KW-0808">Transferase</keyword>
<sequence>MSVPAGVTVSGKAESAVPEAPQDRSSTVLRLGRASLALLVLLCGFTLLLGFANKDRCAGPEFDDWGRSGPDFHERKYADVCYSDIQFLWIGRDVDRHVFPYVHGSINENGELVGGTVEYPVLTGLMIWAGALFADTDAAFLLASALLMAPFGLATAWLLGRLSRWRALIWALSPPLVLYAFHNWELPVVLCAVAAVYVVHRGWGKRGVDRPLIQRASVSAVLLGLGFAFKLYPAIFVLPLMLYVLTGGRGGKELVEGKTRDVAGMVRVALIAMGTAIAVNIPFAVAGFEGWLASFVFQGQRKADITANSIWFWGFRPDSDPGNDSVQEFISFASPVLVFASFAAACAIGWVRYQRERTYPWVAVSAAMLCGFLLLHKVHSPQYTLWLVPMFVLLRIRWGWIAAYFVADFAMGVGIFLWFARIAARLPSGVYDSFSAQLVMIGVWGRAGLLVGLFIAFLTADFAVDEDEVELEEPSRV</sequence>
<reference evidence="10" key="1">
    <citation type="submission" date="2016-10" db="EMBL/GenBank/DDBJ databases">
        <authorList>
            <person name="Varghese N."/>
            <person name="Submissions S."/>
        </authorList>
    </citation>
    <scope>NUCLEOTIDE SEQUENCE [LARGE SCALE GENOMIC DNA]</scope>
    <source>
        <strain evidence="10">IBRC-M 10655</strain>
    </source>
</reference>
<feature type="transmembrane region" description="Helical" evidence="8">
    <location>
        <begin position="398"/>
        <end position="420"/>
    </location>
</feature>
<keyword evidence="10" id="KW-1185">Reference proteome</keyword>
<evidence type="ECO:0000256" key="1">
    <source>
        <dbReference type="ARBA" id="ARBA00004651"/>
    </source>
</evidence>
<feature type="transmembrane region" description="Helical" evidence="8">
    <location>
        <begin position="138"/>
        <end position="160"/>
    </location>
</feature>
<evidence type="ECO:0000256" key="2">
    <source>
        <dbReference type="ARBA" id="ARBA00022475"/>
    </source>
</evidence>
<protein>
    <submittedName>
        <fullName evidence="9">Uncharacterized membrane protein</fullName>
    </submittedName>
</protein>